<evidence type="ECO:0000313" key="9">
    <source>
        <dbReference type="Proteomes" id="UP001211907"/>
    </source>
</evidence>
<evidence type="ECO:0000256" key="2">
    <source>
        <dbReference type="ARBA" id="ARBA00007421"/>
    </source>
</evidence>
<feature type="compositionally biased region" description="Basic and acidic residues" evidence="5">
    <location>
        <begin position="295"/>
        <end position="307"/>
    </location>
</feature>
<dbReference type="PANTHER" id="PTHR14052">
    <property type="entry name" value="ORIGIN RECOGNITION COMPLEX SUBUNIT 2"/>
    <property type="match status" value="1"/>
</dbReference>
<feature type="domain" description="Origin recognition complex subunit 2 RecA-like" evidence="6">
    <location>
        <begin position="360"/>
        <end position="545"/>
    </location>
</feature>
<evidence type="ECO:0000256" key="4">
    <source>
        <dbReference type="ARBA" id="ARBA00023242"/>
    </source>
</evidence>
<keyword evidence="3" id="KW-0235">DNA replication</keyword>
<protein>
    <submittedName>
        <fullName evidence="8">Origin recognition complex subunit 2</fullName>
    </submittedName>
</protein>
<comment type="caution">
    <text evidence="8">The sequence shown here is derived from an EMBL/GenBank/DDBJ whole genome shotgun (WGS) entry which is preliminary data.</text>
</comment>
<sequence length="764" mass="84899">MQPQYNDNESIENSGGTLVCTPKKPRVFVSGLLDSRPSARAKAQIHSTGNSPSNTTKIRVDEQMMFAVQDRMRVRERRLDNTAHSDDSDSDRAQIKGTAMFSFDSAVAREQRKRKRALEAKSVSLTPVKNVTITGKSSAVPSTPTAGRSLSRPSLKFGANGEIITTPTSASKKAVTFNHNFEPTTPSKLFNNTMASTPVKRSLRALNVISAAASSGERTPEGRKTSQNNIVMTPKARTPDAKLIARKRIEETIGVSDSETENDDEEDNEDEEEENSSPSKNVVYEDLPVTPSKFSHKESDFDREVKRRGQTRAQVEEYFNETTTKKNLTSNNTLKSLPVLSRQEFLEAIERMPEKHVFERQQIADLIPTYFHQWKFELSQGFNLLLYGYGSKRGVIEQFKQTVFTRAPVLVINGYMPTVNVTIDILSKISISILKISGNSKRKPKSSVNSTTSTTVSLGSAQTQIANIAKYFSNPTRTYSHMYLFINSIDSPSMRSTTTHLQLTELIRQCPPSTIRLVATIDHINAPLLWDRAAADIYRWLWKDVTTYDGYWEETGWAGMAPLVAVANGGAGRGVGGAVHVLKSLNLNARKMFKILADVQIADSLNSDVGDDGNDGGDDGKPQRKRTTASQKGDDSDDHDDGVESSNSPRGNKTRSVEKSVLTGMTYNAFLSKCLESFCVNGADNFKAQLGEFRDHKIILSRRGPLGENVLYIPFDKSGLESLLGQIDILMYKKKKRKIKKRHLNVQTIASQANLKRHWAKLVS</sequence>
<evidence type="ECO:0000259" key="6">
    <source>
        <dbReference type="Pfam" id="PF04084"/>
    </source>
</evidence>
<name>A0AAD5X9C9_9FUNG</name>
<feature type="compositionally biased region" description="Polar residues" evidence="5">
    <location>
        <begin position="1"/>
        <end position="16"/>
    </location>
</feature>
<feature type="domain" description="Origin recognition complex subunit 2 winged-helix" evidence="7">
    <location>
        <begin position="663"/>
        <end position="718"/>
    </location>
</feature>
<proteinExistence type="inferred from homology"/>
<dbReference type="AlphaFoldDB" id="A0AAD5X9C9"/>
<dbReference type="Pfam" id="PF24882">
    <property type="entry name" value="WHD_ORC2"/>
    <property type="match status" value="1"/>
</dbReference>
<evidence type="ECO:0000256" key="3">
    <source>
        <dbReference type="ARBA" id="ARBA00022705"/>
    </source>
</evidence>
<dbReference type="GO" id="GO:0003688">
    <property type="term" value="F:DNA replication origin binding"/>
    <property type="evidence" value="ECO:0007669"/>
    <property type="project" value="TreeGrafter"/>
</dbReference>
<dbReference type="Pfam" id="PF04084">
    <property type="entry name" value="RecA-like_ORC2"/>
    <property type="match status" value="1"/>
</dbReference>
<dbReference type="EMBL" id="JADGJH010001876">
    <property type="protein sequence ID" value="KAJ3108041.1"/>
    <property type="molecule type" value="Genomic_DNA"/>
</dbReference>
<feature type="region of interest" description="Disordered" evidence="5">
    <location>
        <begin position="135"/>
        <end position="154"/>
    </location>
</feature>
<comment type="subcellular location">
    <subcellularLocation>
        <location evidence="1">Nucleus</location>
    </subcellularLocation>
</comment>
<feature type="compositionally biased region" description="Polar residues" evidence="5">
    <location>
        <begin position="135"/>
        <end position="152"/>
    </location>
</feature>
<keyword evidence="4" id="KW-0539">Nucleus</keyword>
<gene>
    <name evidence="8" type="primary">ORC2</name>
    <name evidence="8" type="ORF">HK100_003487</name>
</gene>
<evidence type="ECO:0000259" key="7">
    <source>
        <dbReference type="Pfam" id="PF24882"/>
    </source>
</evidence>
<dbReference type="InterPro" id="IPR007220">
    <property type="entry name" value="ORC2"/>
</dbReference>
<keyword evidence="9" id="KW-1185">Reference proteome</keyword>
<evidence type="ECO:0000256" key="1">
    <source>
        <dbReference type="ARBA" id="ARBA00004123"/>
    </source>
</evidence>
<dbReference type="GO" id="GO:0005664">
    <property type="term" value="C:nuclear origin of replication recognition complex"/>
    <property type="evidence" value="ECO:0007669"/>
    <property type="project" value="TreeGrafter"/>
</dbReference>
<evidence type="ECO:0000313" key="8">
    <source>
        <dbReference type="EMBL" id="KAJ3108041.1"/>
    </source>
</evidence>
<dbReference type="Proteomes" id="UP001211907">
    <property type="component" value="Unassembled WGS sequence"/>
</dbReference>
<comment type="similarity">
    <text evidence="2">Belongs to the ORC2 family.</text>
</comment>
<dbReference type="PANTHER" id="PTHR14052:SF0">
    <property type="entry name" value="ORIGIN RECOGNITION COMPLEX SUBUNIT 2"/>
    <property type="match status" value="1"/>
</dbReference>
<accession>A0AAD5X9C9</accession>
<feature type="region of interest" description="Disordered" evidence="5">
    <location>
        <begin position="607"/>
        <end position="657"/>
    </location>
</feature>
<feature type="region of interest" description="Disordered" evidence="5">
    <location>
        <begin position="1"/>
        <end position="20"/>
    </location>
</feature>
<evidence type="ECO:0000256" key="5">
    <source>
        <dbReference type="SAM" id="MobiDB-lite"/>
    </source>
</evidence>
<feature type="compositionally biased region" description="Acidic residues" evidence="5">
    <location>
        <begin position="258"/>
        <end position="275"/>
    </location>
</feature>
<reference evidence="8" key="1">
    <citation type="submission" date="2020-05" db="EMBL/GenBank/DDBJ databases">
        <title>Phylogenomic resolution of chytrid fungi.</title>
        <authorList>
            <person name="Stajich J.E."/>
            <person name="Amses K."/>
            <person name="Simmons R."/>
            <person name="Seto K."/>
            <person name="Myers J."/>
            <person name="Bonds A."/>
            <person name="Quandt C.A."/>
            <person name="Barry K."/>
            <person name="Liu P."/>
            <person name="Grigoriev I."/>
            <person name="Longcore J.E."/>
            <person name="James T.Y."/>
        </authorList>
    </citation>
    <scope>NUCLEOTIDE SEQUENCE</scope>
    <source>
        <strain evidence="8">JEL0513</strain>
    </source>
</reference>
<organism evidence="8 9">
    <name type="scientific">Physocladia obscura</name>
    <dbReference type="NCBI Taxonomy" id="109957"/>
    <lineage>
        <taxon>Eukaryota</taxon>
        <taxon>Fungi</taxon>
        <taxon>Fungi incertae sedis</taxon>
        <taxon>Chytridiomycota</taxon>
        <taxon>Chytridiomycota incertae sedis</taxon>
        <taxon>Chytridiomycetes</taxon>
        <taxon>Chytridiales</taxon>
        <taxon>Chytriomycetaceae</taxon>
        <taxon>Physocladia</taxon>
    </lineage>
</organism>
<dbReference type="GO" id="GO:0006260">
    <property type="term" value="P:DNA replication"/>
    <property type="evidence" value="ECO:0007669"/>
    <property type="project" value="UniProtKB-KW"/>
</dbReference>
<dbReference type="InterPro" id="IPR056773">
    <property type="entry name" value="WHD_ORC2"/>
</dbReference>
<feature type="region of interest" description="Disordered" evidence="5">
    <location>
        <begin position="211"/>
        <end position="309"/>
    </location>
</feature>
<dbReference type="InterPro" id="IPR056772">
    <property type="entry name" value="RecA-like_ORC2"/>
</dbReference>